<evidence type="ECO:0000256" key="1">
    <source>
        <dbReference type="SAM" id="SignalP"/>
    </source>
</evidence>
<organism evidence="2 3">
    <name type="scientific">Luteimonas salinilitoris</name>
    <dbReference type="NCBI Taxonomy" id="3237697"/>
    <lineage>
        <taxon>Bacteria</taxon>
        <taxon>Pseudomonadati</taxon>
        <taxon>Pseudomonadota</taxon>
        <taxon>Gammaproteobacteria</taxon>
        <taxon>Lysobacterales</taxon>
        <taxon>Lysobacteraceae</taxon>
        <taxon>Luteimonas</taxon>
    </lineage>
</organism>
<feature type="chain" id="PRO_5047105166" evidence="1">
    <location>
        <begin position="32"/>
        <end position="375"/>
    </location>
</feature>
<accession>A0ABV4HTM6</accession>
<protein>
    <submittedName>
        <fullName evidence="2">DUF3011 domain-containing protein</fullName>
    </submittedName>
</protein>
<sequence length="375" mass="41592">MSKPSRTHGRLRWIALPTLLCAAMAIPGLHAQQRAYAPENLRTLSIPDQTRVIRLEYSEQSGGRSIPGDQLRFYLDQVNRSDWTFSRIKQDIARSLGDGHAGGGGPDPSIVCESERGRYAECRTGWANAALSRSLSSTRCIEDVNWGVRPGLVWVDQGCRARFVEAMAANETIRCESLRGSRQECRTGFRGQALLTRQLSSTACIEDRNWGQSPGLVWVDAGCRGEFTRVPGSAPPHRPTPSPVAGYTVTCSSPDGRPYSCTWDSRQGRPVLVEQLSQNPCDEGLGWGYVGDRLWVNRGCRARFGVAGSARPEYNVQCTSSAGAISWCEWDDRKGRPRLAQEFSSGLCREGRTWDYLPRRGIWVSNACSARFSNR</sequence>
<feature type="signal peptide" evidence="1">
    <location>
        <begin position="1"/>
        <end position="31"/>
    </location>
</feature>
<evidence type="ECO:0000313" key="3">
    <source>
        <dbReference type="Proteomes" id="UP001566331"/>
    </source>
</evidence>
<keyword evidence="3" id="KW-1185">Reference proteome</keyword>
<proteinExistence type="predicted"/>
<gene>
    <name evidence="2" type="ORF">AB6713_16050</name>
</gene>
<keyword evidence="1" id="KW-0732">Signal</keyword>
<comment type="caution">
    <text evidence="2">The sequence shown here is derived from an EMBL/GenBank/DDBJ whole genome shotgun (WGS) entry which is preliminary data.</text>
</comment>
<dbReference type="Proteomes" id="UP001566331">
    <property type="component" value="Unassembled WGS sequence"/>
</dbReference>
<evidence type="ECO:0000313" key="2">
    <source>
        <dbReference type="EMBL" id="MEZ0476113.1"/>
    </source>
</evidence>
<dbReference type="Pfam" id="PF11218">
    <property type="entry name" value="DUF3011"/>
    <property type="match status" value="1"/>
</dbReference>
<reference evidence="2 3" key="1">
    <citation type="submission" date="2024-07" db="EMBL/GenBank/DDBJ databases">
        <title>Luteimonas salilacus sp. nov., isolated from the shore soil of Salt Lake in Tibet of China.</title>
        <authorList>
            <person name="Zhang X."/>
            <person name="Li A."/>
        </authorList>
    </citation>
    <scope>NUCLEOTIDE SEQUENCE [LARGE SCALE GENOMIC DNA]</scope>
    <source>
        <strain evidence="2 3">B3-2-R+30</strain>
    </source>
</reference>
<name>A0ABV4HTM6_9GAMM</name>
<dbReference type="EMBL" id="JBFWIC010000027">
    <property type="protein sequence ID" value="MEZ0476113.1"/>
    <property type="molecule type" value="Genomic_DNA"/>
</dbReference>
<dbReference type="RefSeq" id="WP_370565384.1">
    <property type="nucleotide sequence ID" value="NZ_JBFWIB010000016.1"/>
</dbReference>
<dbReference type="InterPro" id="IPR021381">
    <property type="entry name" value="DUF3011"/>
</dbReference>